<sequence>MNALALRRADSAAATAPLDPNPAWLAQILAAQRAGRSCLPLRLGLDQADYAALLAAHFPALAGAPGAPADGLLDDGHALRQELLELRRDEWMELRDLLLAGRRGATPAADWLAQIVAAACLGGNHLWRDLGLASRLELRELLLHNFPQLAQRNVHDMRWKKFFYKQLCEQDGGYVCRAPSCAQCPTHHDCFGEEL</sequence>
<dbReference type="Proteomes" id="UP000813068">
    <property type="component" value="Unassembled WGS sequence"/>
</dbReference>
<gene>
    <name evidence="1" type="ORF">KRX52_09985</name>
</gene>
<dbReference type="InterPro" id="IPR006975">
    <property type="entry name" value="NifQ"/>
</dbReference>
<comment type="caution">
    <text evidence="1">The sequence shown here is derived from an EMBL/GenBank/DDBJ whole genome shotgun (WGS) entry which is preliminary data.</text>
</comment>
<dbReference type="EMBL" id="JAHRGL010000020">
    <property type="protein sequence ID" value="MBV2133131.1"/>
    <property type="molecule type" value="Genomic_DNA"/>
</dbReference>
<organism evidence="1 2">
    <name type="scientific">Geopseudomonas aromaticivorans</name>
    <dbReference type="NCBI Taxonomy" id="2849492"/>
    <lineage>
        <taxon>Bacteria</taxon>
        <taxon>Pseudomonadati</taxon>
        <taxon>Pseudomonadota</taxon>
        <taxon>Gammaproteobacteria</taxon>
        <taxon>Pseudomonadales</taxon>
        <taxon>Pseudomonadaceae</taxon>
        <taxon>Geopseudomonas</taxon>
    </lineage>
</organism>
<protein>
    <submittedName>
        <fullName evidence="1">Nitrogen fixation protein NifQ</fullName>
    </submittedName>
</protein>
<proteinExistence type="predicted"/>
<evidence type="ECO:0000313" key="2">
    <source>
        <dbReference type="Proteomes" id="UP000813068"/>
    </source>
</evidence>
<name>A0ABS6MWH4_9GAMM</name>
<dbReference type="RefSeq" id="WP_217681598.1">
    <property type="nucleotide sequence ID" value="NZ_JAHRGL010000020.1"/>
</dbReference>
<reference evidence="1 2" key="1">
    <citation type="submission" date="2021-06" db="EMBL/GenBank/DDBJ databases">
        <title>Differences between aerobic and microaerobic xylene degrading microbial communities.</title>
        <authorList>
            <person name="Banerjee S."/>
            <person name="Tancsics A."/>
        </authorList>
    </citation>
    <scope>NUCLEOTIDE SEQUENCE [LARGE SCALE GENOMIC DNA]</scope>
    <source>
        <strain evidence="1 2">MAP12</strain>
    </source>
</reference>
<evidence type="ECO:0000313" key="1">
    <source>
        <dbReference type="EMBL" id="MBV2133131.1"/>
    </source>
</evidence>
<keyword evidence="2" id="KW-1185">Reference proteome</keyword>
<accession>A0ABS6MWH4</accession>
<dbReference type="Pfam" id="PF04891">
    <property type="entry name" value="NifQ"/>
    <property type="match status" value="1"/>
</dbReference>